<dbReference type="GO" id="GO:0005507">
    <property type="term" value="F:copper ion binding"/>
    <property type="evidence" value="ECO:0007669"/>
    <property type="project" value="TreeGrafter"/>
</dbReference>
<protein>
    <submittedName>
        <fullName evidence="2">UvrB/uvrC motif protein</fullName>
    </submittedName>
</protein>
<dbReference type="GO" id="GO:0008270">
    <property type="term" value="F:zinc ion binding"/>
    <property type="evidence" value="ECO:0007669"/>
    <property type="project" value="TreeGrafter"/>
</dbReference>
<dbReference type="PROSITE" id="PS50151">
    <property type="entry name" value="UVR"/>
    <property type="match status" value="1"/>
</dbReference>
<feature type="domain" description="UVR" evidence="1">
    <location>
        <begin position="127"/>
        <end position="162"/>
    </location>
</feature>
<evidence type="ECO:0000259" key="1">
    <source>
        <dbReference type="PROSITE" id="PS50151"/>
    </source>
</evidence>
<dbReference type="GO" id="GO:1990169">
    <property type="term" value="P:stress response to copper ion"/>
    <property type="evidence" value="ECO:0007669"/>
    <property type="project" value="TreeGrafter"/>
</dbReference>
<evidence type="ECO:0000313" key="2">
    <source>
        <dbReference type="EMBL" id="OIR05282.1"/>
    </source>
</evidence>
<dbReference type="InterPro" id="IPR036876">
    <property type="entry name" value="UVR_dom_sf"/>
</dbReference>
<gene>
    <name evidence="2" type="ORF">GALL_125940</name>
</gene>
<dbReference type="InterPro" id="IPR001943">
    <property type="entry name" value="UVR_dom"/>
</dbReference>
<dbReference type="GO" id="GO:0046870">
    <property type="term" value="F:cadmium ion binding"/>
    <property type="evidence" value="ECO:0007669"/>
    <property type="project" value="TreeGrafter"/>
</dbReference>
<dbReference type="PANTHER" id="PTHR38430:SF1">
    <property type="entry name" value="PROTEIN-ARGININE KINASE ACTIVATOR PROTEIN"/>
    <property type="match status" value="1"/>
</dbReference>
<dbReference type="PIRSF" id="PIRSF015034">
    <property type="entry name" value="YacH"/>
    <property type="match status" value="1"/>
</dbReference>
<organism evidence="2">
    <name type="scientific">mine drainage metagenome</name>
    <dbReference type="NCBI Taxonomy" id="410659"/>
    <lineage>
        <taxon>unclassified sequences</taxon>
        <taxon>metagenomes</taxon>
        <taxon>ecological metagenomes</taxon>
    </lineage>
</organism>
<dbReference type="Pfam" id="PF02151">
    <property type="entry name" value="UVR"/>
    <property type="match status" value="1"/>
</dbReference>
<sequence>MASNLKCQICSKPATVHFTQIVNNKVHKIDLCEACAQAKGITDPSGFSLADLLVKAALNTEPVASSGMRCEKCGFTQGDFKKYGRFGCPSCYEAFKEMLEPMLDSMHKGVRHVGKVPHQAISRQSLHARLSKLETDLSEAIKSERYEDAARFRDEIAQVRSSFGEQPQR</sequence>
<dbReference type="AlphaFoldDB" id="A0A1J5SAR8"/>
<dbReference type="GO" id="GO:0050897">
    <property type="term" value="F:cobalt ion binding"/>
    <property type="evidence" value="ECO:0007669"/>
    <property type="project" value="TreeGrafter"/>
</dbReference>
<dbReference type="PANTHER" id="PTHR38430">
    <property type="entry name" value="PROTEIN-ARGININE KINASE ACTIVATOR PROTEIN"/>
    <property type="match status" value="1"/>
</dbReference>
<proteinExistence type="predicted"/>
<accession>A0A1J5SAR8</accession>
<dbReference type="EMBL" id="MLJW01000051">
    <property type="protein sequence ID" value="OIR05282.1"/>
    <property type="molecule type" value="Genomic_DNA"/>
</dbReference>
<dbReference type="InterPro" id="IPR025542">
    <property type="entry name" value="YacH"/>
</dbReference>
<dbReference type="SUPFAM" id="SSF46600">
    <property type="entry name" value="C-terminal UvrC-binding domain of UvrB"/>
    <property type="match status" value="1"/>
</dbReference>
<comment type="caution">
    <text evidence="2">The sequence shown here is derived from an EMBL/GenBank/DDBJ whole genome shotgun (WGS) entry which is preliminary data.</text>
</comment>
<dbReference type="GO" id="GO:1990170">
    <property type="term" value="P:stress response to cadmium ion"/>
    <property type="evidence" value="ECO:0007669"/>
    <property type="project" value="TreeGrafter"/>
</dbReference>
<dbReference type="Gene3D" id="4.10.860.10">
    <property type="entry name" value="UVR domain"/>
    <property type="match status" value="1"/>
</dbReference>
<reference evidence="2" key="1">
    <citation type="submission" date="2016-10" db="EMBL/GenBank/DDBJ databases">
        <title>Sequence of Gallionella enrichment culture.</title>
        <authorList>
            <person name="Poehlein A."/>
            <person name="Muehling M."/>
            <person name="Daniel R."/>
        </authorList>
    </citation>
    <scope>NUCLEOTIDE SEQUENCE</scope>
</reference>
<name>A0A1J5SAR8_9ZZZZ</name>